<proteinExistence type="predicted"/>
<comment type="caution">
    <text evidence="1">The sequence shown here is derived from an EMBL/GenBank/DDBJ whole genome shotgun (WGS) entry which is preliminary data.</text>
</comment>
<evidence type="ECO:0000313" key="2">
    <source>
        <dbReference type="Proteomes" id="UP000243579"/>
    </source>
</evidence>
<dbReference type="Proteomes" id="UP000243579">
    <property type="component" value="Unassembled WGS sequence"/>
</dbReference>
<evidence type="ECO:0000313" key="1">
    <source>
        <dbReference type="EMBL" id="OQS00596.1"/>
    </source>
</evidence>
<accession>A0A1V9ZRE2</accession>
<keyword evidence="2" id="KW-1185">Reference proteome</keyword>
<reference evidence="1 2" key="1">
    <citation type="journal article" date="2014" name="Genome Biol. Evol.">
        <title>The secreted proteins of Achlya hypogyna and Thraustotheca clavata identify the ancestral oomycete secretome and reveal gene acquisitions by horizontal gene transfer.</title>
        <authorList>
            <person name="Misner I."/>
            <person name="Blouin N."/>
            <person name="Leonard G."/>
            <person name="Richards T.A."/>
            <person name="Lane C.E."/>
        </authorList>
    </citation>
    <scope>NUCLEOTIDE SEQUENCE [LARGE SCALE GENOMIC DNA]</scope>
    <source>
        <strain evidence="1 2">ATCC 48635</strain>
    </source>
</reference>
<gene>
    <name evidence="1" type="ORF">ACHHYP_03253</name>
</gene>
<dbReference type="OrthoDB" id="78061at2759"/>
<dbReference type="EMBL" id="JNBR01000028">
    <property type="protein sequence ID" value="OQS00596.1"/>
    <property type="molecule type" value="Genomic_DNA"/>
</dbReference>
<organism evidence="1 2">
    <name type="scientific">Achlya hypogyna</name>
    <name type="common">Oomycete</name>
    <name type="synonym">Protoachlya hypogyna</name>
    <dbReference type="NCBI Taxonomy" id="1202772"/>
    <lineage>
        <taxon>Eukaryota</taxon>
        <taxon>Sar</taxon>
        <taxon>Stramenopiles</taxon>
        <taxon>Oomycota</taxon>
        <taxon>Saprolegniomycetes</taxon>
        <taxon>Saprolegniales</taxon>
        <taxon>Achlyaceae</taxon>
        <taxon>Achlya</taxon>
    </lineage>
</organism>
<sequence>MTEAGGVQADPTQDKALLKSMVERSRRRLVSIAAGQSLDHVLEHINASGSTSPTRSSPNAYISSKSTSLAASYQVMLETDTLRGDKHIPRRHAMKEKEVHDARRLQHILERNEHRRNAGVAYEVVHSDPAGRHVRHKAAIEPVRTDDHAKRPAKQLFQKAMHKLQALGLNHDHHRSHGMHVNPHVWFQAMRDSLHPPPAKALGRAYAHGKFEPIGYGATVFLQTVAGRTCLLLDGTSGKSVSNPEPRDSQHPGTLFRVVDFTNPTRAGPVHGGDAIWLQLVGAQRPLHPSTGDVLDEFVNERQYYLARAVAPELDVSGPQHELLLVAGLLEVSVPRLSHYGYDASLGEHLKRCQPAMQMAQWNVQLSTTIVLDDPLGDDVVHRHQHPGSCLRNYSVVTLQLQAEPLVLEFHRHSQRAVIASVAACRSERGGAEWQLCLCDPSPALPLHKGGSSSNSTKAHVSLHQSRARAGEFTHLQSQLHRAWDHIQQTSHDHLATLSNAKEAAGAKYYADKSQYLTQ</sequence>
<protein>
    <submittedName>
        <fullName evidence="1">Uncharacterized protein</fullName>
    </submittedName>
</protein>
<name>A0A1V9ZRE2_ACHHY</name>
<dbReference type="AlphaFoldDB" id="A0A1V9ZRE2"/>